<sequence>MKVLTVSGYKPFELGIFKNDDPGVAYIKKAIENSLRPLAEEGLEWVLISGQLGIELWAAEVVFDLQVEYDELKLGILTPFLEQEEKWNEDNKEYYEYIMSSADFVDSITKRKYDNPNQFRLKNEFFVSKSEGLLLVYDEENPGSPKYLLETARKKAESGEYTIMTISFADLQLIVEEEQSKDHFWTGE</sequence>
<dbReference type="PIRSF" id="PIRSF021290">
    <property type="entry name" value="DUF1273"/>
    <property type="match status" value="1"/>
</dbReference>
<protein>
    <recommendedName>
        <fullName evidence="1">UPF0398 protein GS18_0209240</fullName>
    </recommendedName>
</protein>
<name>A0A084H081_METID</name>
<dbReference type="NCBIfam" id="NF010181">
    <property type="entry name" value="PRK13660.1"/>
    <property type="match status" value="1"/>
</dbReference>
<dbReference type="EMBL" id="JNVC02000004">
    <property type="protein sequence ID" value="KEZ52993.1"/>
    <property type="molecule type" value="Genomic_DNA"/>
</dbReference>
<dbReference type="AlphaFoldDB" id="A0A084H081"/>
<dbReference type="Pfam" id="PF06908">
    <property type="entry name" value="YpsA"/>
    <property type="match status" value="1"/>
</dbReference>
<dbReference type="PANTHER" id="PTHR38440">
    <property type="entry name" value="UPF0398 PROTEIN YPSA"/>
    <property type="match status" value="1"/>
</dbReference>
<dbReference type="InterPro" id="IPR010697">
    <property type="entry name" value="YspA"/>
</dbReference>
<dbReference type="HAMAP" id="MF_01575">
    <property type="entry name" value="UPF0398"/>
    <property type="match status" value="1"/>
</dbReference>
<dbReference type="SUPFAM" id="SSF102405">
    <property type="entry name" value="MCP/YpsA-like"/>
    <property type="match status" value="1"/>
</dbReference>
<proteinExistence type="inferred from homology"/>
<comment type="similarity">
    <text evidence="1">Belongs to the UPF0398 family.</text>
</comment>
<organism evidence="2 3">
    <name type="scientific">Metabacillus indicus</name>
    <name type="common">Bacillus indicus</name>
    <dbReference type="NCBI Taxonomy" id="246786"/>
    <lineage>
        <taxon>Bacteria</taxon>
        <taxon>Bacillati</taxon>
        <taxon>Bacillota</taxon>
        <taxon>Bacilli</taxon>
        <taxon>Bacillales</taxon>
        <taxon>Bacillaceae</taxon>
        <taxon>Metabacillus</taxon>
    </lineage>
</organism>
<dbReference type="PANTHER" id="PTHR38440:SF1">
    <property type="entry name" value="UPF0398 PROTEIN SPR0331"/>
    <property type="match status" value="1"/>
</dbReference>
<dbReference type="Proteomes" id="UP000028549">
    <property type="component" value="Unassembled WGS sequence"/>
</dbReference>
<reference evidence="2 3" key="1">
    <citation type="journal article" date="2005" name="Int. J. Syst. Evol. Microbiol.">
        <title>Bacillus cibi sp. nov., isolated from jeotgal, a traditional Korean fermented seafood.</title>
        <authorList>
            <person name="Yoon J.H."/>
            <person name="Lee C.H."/>
            <person name="Oh T.K."/>
        </authorList>
    </citation>
    <scope>NUCLEOTIDE SEQUENCE [LARGE SCALE GENOMIC DNA]</scope>
    <source>
        <strain evidence="2 3">DSM 16189</strain>
    </source>
</reference>
<evidence type="ECO:0000256" key="1">
    <source>
        <dbReference type="HAMAP-Rule" id="MF_01575"/>
    </source>
</evidence>
<keyword evidence="3" id="KW-1185">Reference proteome</keyword>
<dbReference type="STRING" id="246786.GS18_0209240"/>
<comment type="caution">
    <text evidence="2">The sequence shown here is derived from an EMBL/GenBank/DDBJ whole genome shotgun (WGS) entry which is preliminary data.</text>
</comment>
<dbReference type="RefSeq" id="WP_029280356.1">
    <property type="nucleotide sequence ID" value="NZ_JNVC02000004.1"/>
</dbReference>
<evidence type="ECO:0000313" key="3">
    <source>
        <dbReference type="Proteomes" id="UP000028549"/>
    </source>
</evidence>
<accession>A0A084H081</accession>
<gene>
    <name evidence="2" type="ORF">GS18_0209240</name>
</gene>
<dbReference type="Gene3D" id="3.40.50.450">
    <property type="match status" value="1"/>
</dbReference>
<dbReference type="OrthoDB" id="2301957at2"/>
<evidence type="ECO:0000313" key="2">
    <source>
        <dbReference type="EMBL" id="KEZ52993.1"/>
    </source>
</evidence>